<protein>
    <submittedName>
        <fullName evidence="1">Uncharacterized protein</fullName>
    </submittedName>
</protein>
<sequence length="84" mass="9482">MAISFKPIPIHETERQNADFTLIKDRVYEIPRHATLSAVGLEKGDTLSDDATYEIVESYTEPAKDKRSNVLIARVTAIKYQTEA</sequence>
<evidence type="ECO:0000313" key="1">
    <source>
        <dbReference type="EMBL" id="QJA59930.1"/>
    </source>
</evidence>
<accession>A0A6M3IQT7</accession>
<gene>
    <name evidence="1" type="ORF">MM415B01220_0008</name>
</gene>
<proteinExistence type="predicted"/>
<organism evidence="1">
    <name type="scientific">viral metagenome</name>
    <dbReference type="NCBI Taxonomy" id="1070528"/>
    <lineage>
        <taxon>unclassified sequences</taxon>
        <taxon>metagenomes</taxon>
        <taxon>organismal metagenomes</taxon>
    </lineage>
</organism>
<name>A0A6M3IQT7_9ZZZZ</name>
<dbReference type="AlphaFoldDB" id="A0A6M3IQT7"/>
<dbReference type="EMBL" id="MT141389">
    <property type="protein sequence ID" value="QJA59930.1"/>
    <property type="molecule type" value="Genomic_DNA"/>
</dbReference>
<reference evidence="1" key="1">
    <citation type="submission" date="2020-03" db="EMBL/GenBank/DDBJ databases">
        <title>The deep terrestrial virosphere.</title>
        <authorList>
            <person name="Holmfeldt K."/>
            <person name="Nilsson E."/>
            <person name="Simone D."/>
            <person name="Lopez-Fernandez M."/>
            <person name="Wu X."/>
            <person name="de Brujin I."/>
            <person name="Lundin D."/>
            <person name="Andersson A."/>
            <person name="Bertilsson S."/>
            <person name="Dopson M."/>
        </authorList>
    </citation>
    <scope>NUCLEOTIDE SEQUENCE</scope>
    <source>
        <strain evidence="1">MM415B01220</strain>
    </source>
</reference>